<dbReference type="WormBase" id="T22B11.1">
    <property type="protein sequence ID" value="CE47623"/>
    <property type="gene ID" value="WBGene00020675"/>
    <property type="gene designation" value="spe-51"/>
</dbReference>
<organism evidence="2 3">
    <name type="scientific">Caenorhabditis elegans</name>
    <dbReference type="NCBI Taxonomy" id="6239"/>
    <lineage>
        <taxon>Eukaryota</taxon>
        <taxon>Metazoa</taxon>
        <taxon>Ecdysozoa</taxon>
        <taxon>Nematoda</taxon>
        <taxon>Chromadorea</taxon>
        <taxon>Rhabditida</taxon>
        <taxon>Rhabditina</taxon>
        <taxon>Rhabditomorpha</taxon>
        <taxon>Rhabditoidea</taxon>
        <taxon>Rhabditidae</taxon>
        <taxon>Peloderinae</taxon>
        <taxon>Caenorhabditis</taxon>
    </lineage>
</organism>
<dbReference type="eggNOG" id="ENOG502SEKW">
    <property type="taxonomic scope" value="Eukaryota"/>
</dbReference>
<dbReference type="InParanoid" id="O44564"/>
<dbReference type="PaxDb" id="6239-T22B11.1"/>
<keyword evidence="1" id="KW-0732">Signal</keyword>
<keyword evidence="3" id="KW-1185">Reference proteome</keyword>
<dbReference type="OrthoDB" id="5856915at2759"/>
<dbReference type="OMA" id="WPGQRID"/>
<accession>O44564</accession>
<dbReference type="KEGG" id="cel:CELE_T22B11.1"/>
<dbReference type="CTD" id="188725"/>
<dbReference type="Bgee" id="WBGene00020675">
    <property type="expression patterns" value="Expressed in adult organism and 1 other cell type or tissue"/>
</dbReference>
<feature type="chain" id="PRO_5004159080" evidence="1">
    <location>
        <begin position="17"/>
        <end position="468"/>
    </location>
</feature>
<evidence type="ECO:0000313" key="4">
    <source>
        <dbReference type="WormBase" id="T22B11.1"/>
    </source>
</evidence>
<evidence type="ECO:0000313" key="3">
    <source>
        <dbReference type="Proteomes" id="UP000001940"/>
    </source>
</evidence>
<dbReference type="STRING" id="6239.T22B11.1.1"/>
<feature type="signal peptide" evidence="1">
    <location>
        <begin position="1"/>
        <end position="16"/>
    </location>
</feature>
<name>O44564_CAEEL</name>
<dbReference type="UCSC" id="T22B11.1">
    <property type="organism name" value="c. elegans"/>
</dbReference>
<dbReference type="EMBL" id="BX284604">
    <property type="protein sequence ID" value="CCD70236.2"/>
    <property type="molecule type" value="Genomic_DNA"/>
</dbReference>
<gene>
    <name evidence="2 4" type="primary">spe-51</name>
    <name evidence="2" type="ORF">CELE_T22B11.1</name>
    <name evidence="4" type="ORF">T22B11.1</name>
</gene>
<protein>
    <submittedName>
        <fullName evidence="2">AMOP domain-containing protein</fullName>
    </submittedName>
</protein>
<evidence type="ECO:0000313" key="2">
    <source>
        <dbReference type="EMBL" id="CCD70236.2"/>
    </source>
</evidence>
<dbReference type="AGR" id="WB:WBGene00020675"/>
<dbReference type="RefSeq" id="NP_500616.3">
    <property type="nucleotide sequence ID" value="NM_068215.5"/>
</dbReference>
<dbReference type="HOGENOM" id="CLU_051247_0_0_1"/>
<evidence type="ECO:0000256" key="1">
    <source>
        <dbReference type="SAM" id="SignalP"/>
    </source>
</evidence>
<dbReference type="FunCoup" id="O44564">
    <property type="interactions" value="28"/>
</dbReference>
<dbReference type="AlphaFoldDB" id="O44564"/>
<dbReference type="PIR" id="T15097">
    <property type="entry name" value="T15097"/>
</dbReference>
<dbReference type="GeneID" id="188725"/>
<proteinExistence type="predicted"/>
<reference evidence="2 3" key="1">
    <citation type="journal article" date="1998" name="Science">
        <title>Genome sequence of the nematode C. elegans: a platform for investigating biology.</title>
        <authorList>
            <consortium name="The C. elegans sequencing consortium"/>
            <person name="Sulson J.E."/>
            <person name="Waterston R."/>
        </authorList>
    </citation>
    <scope>NUCLEOTIDE SEQUENCE [LARGE SCALE GENOMIC DNA]</scope>
    <source>
        <strain evidence="2 3">Bristol N2</strain>
    </source>
</reference>
<sequence>MPWFLFLSIFLSLKFAVSIYSTDPLRWVPPQAHEWKNADIPKSVKVHWENRWAKASYLKGCSEENSLRIIPVYFWPGERVDLPCRMCQMAFLTNGRMKRWGYSEQIDEFLLNPSQFARVSEIWQDVQNTKNFIENLDDDVDPDDVIWYPKTEEDNVDSNRTAKEPPRYWQNDGKLTIFAADVRSQGVYFCYDELSRKQAVIFFVLMAMLPPVRFTTKQPRVYTDGCGQDKGEDSELIFPSHNWRFHFLPMGDFSPPPTCQLDARDTEGCSDRYAYLNTTNWPKNFAEDCSMDKCRARLFSPDNNIDLFIEVRWDAWTSCQGDQPTKRREGHCYLVRGEGSINIESMKSSDKKLYSWIKNLETVFDRKPFDTNGIRLHSSLITSVIFDKPKITGCYNKKDEKDGLYERYDKVWRSIFLPTLGVPEKGEKIQLGNPFEACLRYARRSFDDDGDIDSEHLVGTYSTQVDYC</sequence>
<dbReference type="Proteomes" id="UP000001940">
    <property type="component" value="Chromosome IV"/>
</dbReference>